<feature type="compositionally biased region" description="Basic and acidic residues" evidence="8">
    <location>
        <begin position="62"/>
        <end position="83"/>
    </location>
</feature>
<dbReference type="EMBL" id="CAIIXF020000006">
    <property type="protein sequence ID" value="CAH1787054.1"/>
    <property type="molecule type" value="Genomic_DNA"/>
</dbReference>
<dbReference type="CDD" id="cd17949">
    <property type="entry name" value="DEADc_DDX31"/>
    <property type="match status" value="1"/>
</dbReference>
<protein>
    <recommendedName>
        <fullName evidence="7">ATP-dependent RNA helicase</fullName>
        <ecNumber evidence="7">3.6.4.13</ecNumber>
    </recommendedName>
</protein>
<evidence type="ECO:0000313" key="11">
    <source>
        <dbReference type="EMBL" id="CAH1787054.1"/>
    </source>
</evidence>
<evidence type="ECO:0000256" key="3">
    <source>
        <dbReference type="ARBA" id="ARBA00022806"/>
    </source>
</evidence>
<dbReference type="Proteomes" id="UP000749559">
    <property type="component" value="Unassembled WGS sequence"/>
</dbReference>
<evidence type="ECO:0000256" key="5">
    <source>
        <dbReference type="ARBA" id="ARBA00022884"/>
    </source>
</evidence>
<evidence type="ECO:0000256" key="6">
    <source>
        <dbReference type="RuleBase" id="RU000492"/>
    </source>
</evidence>
<dbReference type="Gene3D" id="3.40.50.300">
    <property type="entry name" value="P-loop containing nucleotide triphosphate hydrolases"/>
    <property type="match status" value="2"/>
</dbReference>
<comment type="caution">
    <text evidence="11">The sequence shown here is derived from an EMBL/GenBank/DDBJ whole genome shotgun (WGS) entry which is preliminary data.</text>
</comment>
<feature type="region of interest" description="Disordered" evidence="8">
    <location>
        <begin position="639"/>
        <end position="681"/>
    </location>
</feature>
<evidence type="ECO:0000313" key="12">
    <source>
        <dbReference type="Proteomes" id="UP000749559"/>
    </source>
</evidence>
<evidence type="ECO:0000259" key="10">
    <source>
        <dbReference type="PROSITE" id="PS51194"/>
    </source>
</evidence>
<feature type="compositionally biased region" description="Basic residues" evidence="8">
    <location>
        <begin position="30"/>
        <end position="39"/>
    </location>
</feature>
<evidence type="ECO:0000256" key="1">
    <source>
        <dbReference type="ARBA" id="ARBA00022741"/>
    </source>
</evidence>
<dbReference type="OrthoDB" id="422663at2759"/>
<dbReference type="InterPro" id="IPR025313">
    <property type="entry name" value="SPB4-like_CTE"/>
</dbReference>
<keyword evidence="12" id="KW-1185">Reference proteome</keyword>
<dbReference type="SMART" id="SM01178">
    <property type="entry name" value="DUF4217"/>
    <property type="match status" value="1"/>
</dbReference>
<dbReference type="SMART" id="SM00487">
    <property type="entry name" value="DEXDc"/>
    <property type="match status" value="1"/>
</dbReference>
<dbReference type="SMART" id="SM00490">
    <property type="entry name" value="HELICc"/>
    <property type="match status" value="1"/>
</dbReference>
<dbReference type="InterPro" id="IPR027417">
    <property type="entry name" value="P-loop_NTPase"/>
</dbReference>
<reference evidence="11" key="1">
    <citation type="submission" date="2022-03" db="EMBL/GenBank/DDBJ databases">
        <authorList>
            <person name="Martin C."/>
        </authorList>
    </citation>
    <scope>NUCLEOTIDE SEQUENCE</scope>
</reference>
<feature type="region of interest" description="Disordered" evidence="8">
    <location>
        <begin position="1"/>
        <end position="39"/>
    </location>
</feature>
<keyword evidence="2 6" id="KW-0378">Hydrolase</keyword>
<name>A0A8S4P1L0_OWEFU</name>
<evidence type="ECO:0000256" key="8">
    <source>
        <dbReference type="SAM" id="MobiDB-lite"/>
    </source>
</evidence>
<feature type="compositionally biased region" description="Basic residues" evidence="8">
    <location>
        <begin position="643"/>
        <end position="669"/>
    </location>
</feature>
<dbReference type="AlphaFoldDB" id="A0A8S4P1L0"/>
<feature type="region of interest" description="Disordered" evidence="8">
    <location>
        <begin position="56"/>
        <end position="91"/>
    </location>
</feature>
<evidence type="ECO:0000259" key="9">
    <source>
        <dbReference type="PROSITE" id="PS51192"/>
    </source>
</evidence>
<dbReference type="PROSITE" id="PS00039">
    <property type="entry name" value="DEAD_ATP_HELICASE"/>
    <property type="match status" value="1"/>
</dbReference>
<dbReference type="InterPro" id="IPR000629">
    <property type="entry name" value="RNA-helicase_DEAD-box_CS"/>
</dbReference>
<keyword evidence="5 7" id="KW-0694">RNA-binding</keyword>
<dbReference type="InterPro" id="IPR014001">
    <property type="entry name" value="Helicase_ATP-bd"/>
</dbReference>
<dbReference type="Pfam" id="PF00270">
    <property type="entry name" value="DEAD"/>
    <property type="match status" value="1"/>
</dbReference>
<dbReference type="EC" id="3.6.4.13" evidence="7"/>
<gene>
    <name evidence="11" type="ORF">OFUS_LOCUS12832</name>
</gene>
<dbReference type="GO" id="GO:0016787">
    <property type="term" value="F:hydrolase activity"/>
    <property type="evidence" value="ECO:0007669"/>
    <property type="project" value="UniProtKB-KW"/>
</dbReference>
<organism evidence="11 12">
    <name type="scientific">Owenia fusiformis</name>
    <name type="common">Polychaete worm</name>
    <dbReference type="NCBI Taxonomy" id="6347"/>
    <lineage>
        <taxon>Eukaryota</taxon>
        <taxon>Metazoa</taxon>
        <taxon>Spiralia</taxon>
        <taxon>Lophotrochozoa</taxon>
        <taxon>Annelida</taxon>
        <taxon>Polychaeta</taxon>
        <taxon>Sedentaria</taxon>
        <taxon>Canalipalpata</taxon>
        <taxon>Sabellida</taxon>
        <taxon>Oweniida</taxon>
        <taxon>Oweniidae</taxon>
        <taxon>Owenia</taxon>
    </lineage>
</organism>
<dbReference type="GO" id="GO:0005524">
    <property type="term" value="F:ATP binding"/>
    <property type="evidence" value="ECO:0007669"/>
    <property type="project" value="UniProtKB-UniRule"/>
</dbReference>
<feature type="domain" description="Helicase ATP-binding" evidence="9">
    <location>
        <begin position="158"/>
        <end position="340"/>
    </location>
</feature>
<sequence>MDGDSDIQLNLHTGPAGNQNYRNKDEKQTKIQRIKAKKLKRRQELEKINDITVKRAKTVAKSPEKSDDAQSKEPKKIQKEKASPHHKFSKSSQIISSLFKNNPEIPEVKCATVERVKEVVFSSEKFAEVPELHPFMARNLDEKMDHITTMTTVQKRTIPEVLSGHDVMVKSQTGSGKTLAYAVPVVQTLQDMKPKLQRSDGVHAIVLVPTRELALQSFETFEKLLRPFTWVVPGCIMGGEQRKKEKARLRKGINILISTPGRLLDHIQNTESLSLSRIKYLIIDEADRLLDMGFEKDVSSIVHAITEKQQASRQTILLSATLSSGVEKLAGMSLTKPKRIDVTTDNATGAKAEIKSDAETESVFAIPDSLKQYFLLVPDKLKLVALTSFILEKCKYSNKGSKMIVFFATQDMVEYHHSLLSSTVCKNEDDDEGDSDIDLFTLHGEMSQKDRTKMFQDFLETPTGVLLCTDVAARGLDLHNVNWIVQYNCPGTPSDYIHRIGRTARIGTKGQAVLLLTPSEVQYIKILNEHKLSLVEMQLDDVLKTSMLYIRDNPPKNTDRNNIPHTVQESATALQMVFESAIYSNKTLQDLATKAYTSYVRAYATYPVNVKHIFHIKTLHLGHVAKSFGLREAPTKMGSFVGKRGKSFKKSKQKDKHSGKFSGPKKKRRLDMISEFSSGLS</sequence>
<evidence type="ECO:0000256" key="2">
    <source>
        <dbReference type="ARBA" id="ARBA00022801"/>
    </source>
</evidence>
<dbReference type="InterPro" id="IPR011545">
    <property type="entry name" value="DEAD/DEAH_box_helicase_dom"/>
</dbReference>
<dbReference type="SUPFAM" id="SSF52540">
    <property type="entry name" value="P-loop containing nucleoside triphosphate hydrolases"/>
    <property type="match status" value="1"/>
</dbReference>
<comment type="domain">
    <text evidence="7">The Q motif is unique to and characteristic of the DEAD box family of RNA helicases and controls ATP binding and hydrolysis.</text>
</comment>
<evidence type="ECO:0000256" key="7">
    <source>
        <dbReference type="RuleBase" id="RU365068"/>
    </source>
</evidence>
<feature type="non-terminal residue" evidence="11">
    <location>
        <position position="1"/>
    </location>
</feature>
<dbReference type="GO" id="GO:0003723">
    <property type="term" value="F:RNA binding"/>
    <property type="evidence" value="ECO:0007669"/>
    <property type="project" value="UniProtKB-UniRule"/>
</dbReference>
<dbReference type="CDD" id="cd18787">
    <property type="entry name" value="SF2_C_DEAD"/>
    <property type="match status" value="1"/>
</dbReference>
<comment type="similarity">
    <text evidence="6">Belongs to the DEAD box helicase family.</text>
</comment>
<keyword evidence="4 6" id="KW-0067">ATP-binding</keyword>
<feature type="domain" description="Helicase C-terminal" evidence="10">
    <location>
        <begin position="382"/>
        <end position="543"/>
    </location>
</feature>
<dbReference type="Pfam" id="PF00271">
    <property type="entry name" value="Helicase_C"/>
    <property type="match status" value="1"/>
</dbReference>
<proteinExistence type="inferred from homology"/>
<dbReference type="Pfam" id="PF13959">
    <property type="entry name" value="CTE_SPB4"/>
    <property type="match status" value="1"/>
</dbReference>
<keyword evidence="3 6" id="KW-0347">Helicase</keyword>
<dbReference type="PROSITE" id="PS51194">
    <property type="entry name" value="HELICASE_CTER"/>
    <property type="match status" value="1"/>
</dbReference>
<dbReference type="GO" id="GO:0003724">
    <property type="term" value="F:RNA helicase activity"/>
    <property type="evidence" value="ECO:0007669"/>
    <property type="project" value="UniProtKB-EC"/>
</dbReference>
<evidence type="ECO:0000256" key="4">
    <source>
        <dbReference type="ARBA" id="ARBA00022840"/>
    </source>
</evidence>
<dbReference type="PROSITE" id="PS51192">
    <property type="entry name" value="HELICASE_ATP_BIND_1"/>
    <property type="match status" value="1"/>
</dbReference>
<keyword evidence="1 6" id="KW-0547">Nucleotide-binding</keyword>
<dbReference type="InterPro" id="IPR001650">
    <property type="entry name" value="Helicase_C-like"/>
</dbReference>
<feature type="compositionally biased region" description="Polar residues" evidence="8">
    <location>
        <begin position="7"/>
        <end position="21"/>
    </location>
</feature>
<dbReference type="PANTHER" id="PTHR24031">
    <property type="entry name" value="RNA HELICASE"/>
    <property type="match status" value="1"/>
</dbReference>
<accession>A0A8S4P1L0</accession>
<comment type="catalytic activity">
    <reaction evidence="7">
        <text>ATP + H2O = ADP + phosphate + H(+)</text>
        <dbReference type="Rhea" id="RHEA:13065"/>
        <dbReference type="ChEBI" id="CHEBI:15377"/>
        <dbReference type="ChEBI" id="CHEBI:15378"/>
        <dbReference type="ChEBI" id="CHEBI:30616"/>
        <dbReference type="ChEBI" id="CHEBI:43474"/>
        <dbReference type="ChEBI" id="CHEBI:456216"/>
        <dbReference type="EC" id="3.6.4.13"/>
    </reaction>
</comment>
<comment type="function">
    <text evidence="7">RNA helicase.</text>
</comment>